<dbReference type="AlphaFoldDB" id="A0A1G2HL96"/>
<dbReference type="InterPro" id="IPR040442">
    <property type="entry name" value="Pyrv_kinase-like_dom_sf"/>
</dbReference>
<proteinExistence type="inferred from homology"/>
<feature type="active site" description="Proton acceptor" evidence="5 6">
    <location>
        <position position="189"/>
    </location>
</feature>
<dbReference type="GO" id="GO:0000287">
    <property type="term" value="F:magnesium ion binding"/>
    <property type="evidence" value="ECO:0007669"/>
    <property type="project" value="TreeGrafter"/>
</dbReference>
<sequence>MDIKSERERITIRTLLKMKASVEKASMLSIYDFAFAQLAEKAGVDIIIVGDSLGMTMLGYKNTLPVTMDQMISHAAAARRGTENIFIVGDMPYMSYQTSDDEAVKNAGRFIKEAGCQAVKCEASLKLLSRFRSIANAETMVMGHIGLNPQKIHEMGGYRIQGKTWESTRELLETAYALEDAGAFALLLEGVTDEVSTLIHKSLKIPVYGIGSGKNLDGHLMIGHDPLELYFGFPKLPIYIKRYYPKADGKKTVGELILDVFKNYVSDVKSGKYPSEEQIHHLEKSEWRKIMSHLKSKRVLKRAN</sequence>
<dbReference type="Pfam" id="PF02548">
    <property type="entry name" value="Pantoate_transf"/>
    <property type="match status" value="1"/>
</dbReference>
<dbReference type="PANTHER" id="PTHR20881">
    <property type="entry name" value="3-METHYL-2-OXOBUTANOATE HYDROXYMETHYLTRANSFERASE"/>
    <property type="match status" value="1"/>
</dbReference>
<feature type="binding site" evidence="5 8">
    <location>
        <position position="90"/>
    </location>
    <ligand>
        <name>Mg(2+)</name>
        <dbReference type="ChEBI" id="CHEBI:18420"/>
    </ligand>
</feature>
<feature type="binding site" evidence="5 8">
    <location>
        <position position="51"/>
    </location>
    <ligand>
        <name>Mg(2+)</name>
        <dbReference type="ChEBI" id="CHEBI:18420"/>
    </ligand>
</feature>
<feature type="binding site" evidence="5 7">
    <location>
        <position position="90"/>
    </location>
    <ligand>
        <name>3-methyl-2-oxobutanoate</name>
        <dbReference type="ChEBI" id="CHEBI:11851"/>
    </ligand>
</feature>
<keyword evidence="4 5" id="KW-0808">Transferase</keyword>
<comment type="subunit">
    <text evidence="2 5">Homodecamer; pentamer of dimers.</text>
</comment>
<comment type="subcellular location">
    <subcellularLocation>
        <location evidence="5">Cytoplasm</location>
    </subcellularLocation>
</comment>
<comment type="pathway">
    <text evidence="5">Cofactor biosynthesis; (R)-pantothenate biosynthesis; (R)-pantoate from 3-methyl-2-oxobutanoate: step 1/2.</text>
</comment>
<dbReference type="NCBIfam" id="TIGR00222">
    <property type="entry name" value="panB"/>
    <property type="match status" value="1"/>
</dbReference>
<evidence type="ECO:0000256" key="4">
    <source>
        <dbReference type="ARBA" id="ARBA00022679"/>
    </source>
</evidence>
<dbReference type="UniPathway" id="UPA00028">
    <property type="reaction ID" value="UER00003"/>
</dbReference>
<feature type="binding site" evidence="5 8">
    <location>
        <position position="122"/>
    </location>
    <ligand>
        <name>Mg(2+)</name>
        <dbReference type="ChEBI" id="CHEBI:18420"/>
    </ligand>
</feature>
<comment type="similarity">
    <text evidence="1 5">Belongs to the PanB family.</text>
</comment>
<evidence type="ECO:0000256" key="1">
    <source>
        <dbReference type="ARBA" id="ARBA00008676"/>
    </source>
</evidence>
<comment type="cofactor">
    <cofactor evidence="5 8">
        <name>Mg(2+)</name>
        <dbReference type="ChEBI" id="CHEBI:18420"/>
    </cofactor>
    <text evidence="5 8">Binds 1 Mg(2+) ion per subunit.</text>
</comment>
<keyword evidence="5" id="KW-0963">Cytoplasm</keyword>
<reference evidence="9 10" key="1">
    <citation type="journal article" date="2016" name="Nat. Commun.">
        <title>Thousands of microbial genomes shed light on interconnected biogeochemical processes in an aquifer system.</title>
        <authorList>
            <person name="Anantharaman K."/>
            <person name="Brown C.T."/>
            <person name="Hug L.A."/>
            <person name="Sharon I."/>
            <person name="Castelle C.J."/>
            <person name="Probst A.J."/>
            <person name="Thomas B.C."/>
            <person name="Singh A."/>
            <person name="Wilkins M.J."/>
            <person name="Karaoz U."/>
            <person name="Brodie E.L."/>
            <person name="Williams K.H."/>
            <person name="Hubbard S.S."/>
            <person name="Banfield J.F."/>
        </authorList>
    </citation>
    <scope>NUCLEOTIDE SEQUENCE [LARGE SCALE GENOMIC DNA]</scope>
</reference>
<gene>
    <name evidence="5" type="primary">panB</name>
    <name evidence="9" type="ORF">A3H51_02685</name>
</gene>
<dbReference type="InterPro" id="IPR003700">
    <property type="entry name" value="Pantoate_hydroxy_MeTrfase"/>
</dbReference>
<evidence type="ECO:0000256" key="3">
    <source>
        <dbReference type="ARBA" id="ARBA00022655"/>
    </source>
</evidence>
<dbReference type="Gene3D" id="3.20.20.60">
    <property type="entry name" value="Phosphoenolpyruvate-binding domains"/>
    <property type="match status" value="1"/>
</dbReference>
<organism evidence="9 10">
    <name type="scientific">Candidatus Spechtbacteria bacterium RIFCSPLOWO2_02_FULL_38_8</name>
    <dbReference type="NCBI Taxonomy" id="1802164"/>
    <lineage>
        <taxon>Bacteria</taxon>
        <taxon>Candidatus Spechtiibacteriota</taxon>
    </lineage>
</organism>
<evidence type="ECO:0000313" key="9">
    <source>
        <dbReference type="EMBL" id="OGZ62678.1"/>
    </source>
</evidence>
<feature type="binding site" evidence="5 7">
    <location>
        <begin position="51"/>
        <end position="52"/>
    </location>
    <ligand>
        <name>3-methyl-2-oxobutanoate</name>
        <dbReference type="ChEBI" id="CHEBI:11851"/>
    </ligand>
</feature>
<dbReference type="Proteomes" id="UP000178509">
    <property type="component" value="Unassembled WGS sequence"/>
</dbReference>
<dbReference type="GO" id="GO:0008168">
    <property type="term" value="F:methyltransferase activity"/>
    <property type="evidence" value="ECO:0007669"/>
    <property type="project" value="UniProtKB-KW"/>
</dbReference>
<keyword evidence="3 5" id="KW-0566">Pantothenate biosynthesis</keyword>
<dbReference type="GO" id="GO:0005737">
    <property type="term" value="C:cytoplasm"/>
    <property type="evidence" value="ECO:0007669"/>
    <property type="project" value="UniProtKB-SubCell"/>
</dbReference>
<protein>
    <recommendedName>
        <fullName evidence="5">3-methyl-2-oxobutanoate hydroxymethyltransferase</fullName>
        <ecNumber evidence="5">2.1.2.11</ecNumber>
    </recommendedName>
    <alternativeName>
        <fullName evidence="5">Ketopantoate hydroxymethyltransferase</fullName>
        <shortName evidence="5">KPHMT</shortName>
    </alternativeName>
</protein>
<evidence type="ECO:0000256" key="5">
    <source>
        <dbReference type="HAMAP-Rule" id="MF_00156"/>
    </source>
</evidence>
<dbReference type="PANTHER" id="PTHR20881:SF0">
    <property type="entry name" value="3-METHYL-2-OXOBUTANOATE HYDROXYMETHYLTRANSFERASE"/>
    <property type="match status" value="1"/>
</dbReference>
<name>A0A1G2HL96_9BACT</name>
<dbReference type="InterPro" id="IPR015813">
    <property type="entry name" value="Pyrv/PenolPyrv_kinase-like_dom"/>
</dbReference>
<evidence type="ECO:0000256" key="6">
    <source>
        <dbReference type="PIRSR" id="PIRSR000388-1"/>
    </source>
</evidence>
<evidence type="ECO:0000256" key="8">
    <source>
        <dbReference type="PIRSR" id="PIRSR000388-3"/>
    </source>
</evidence>
<keyword evidence="5 8" id="KW-0460">Magnesium</keyword>
<evidence type="ECO:0000313" key="10">
    <source>
        <dbReference type="Proteomes" id="UP000178509"/>
    </source>
</evidence>
<comment type="caution">
    <text evidence="9">The sequence shown here is derived from an EMBL/GenBank/DDBJ whole genome shotgun (WGS) entry which is preliminary data.</text>
</comment>
<comment type="function">
    <text evidence="5">Catalyzes the reversible reaction in which hydroxymethyl group from 5,10-methylenetetrahydrofolate is transferred onto alpha-ketoisovalerate to form ketopantoate.</text>
</comment>
<dbReference type="NCBIfam" id="NF001452">
    <property type="entry name" value="PRK00311.1"/>
    <property type="match status" value="1"/>
</dbReference>
<comment type="catalytic activity">
    <reaction evidence="5">
        <text>(6R)-5,10-methylene-5,6,7,8-tetrahydrofolate + 3-methyl-2-oxobutanoate + H2O = 2-dehydropantoate + (6S)-5,6,7,8-tetrahydrofolate</text>
        <dbReference type="Rhea" id="RHEA:11824"/>
        <dbReference type="ChEBI" id="CHEBI:11561"/>
        <dbReference type="ChEBI" id="CHEBI:11851"/>
        <dbReference type="ChEBI" id="CHEBI:15377"/>
        <dbReference type="ChEBI" id="CHEBI:15636"/>
        <dbReference type="ChEBI" id="CHEBI:57453"/>
        <dbReference type="EC" id="2.1.2.11"/>
    </reaction>
</comment>
<dbReference type="GO" id="GO:0003864">
    <property type="term" value="F:3-methyl-2-oxobutanoate hydroxymethyltransferase activity"/>
    <property type="evidence" value="ECO:0007669"/>
    <property type="project" value="UniProtKB-UniRule"/>
</dbReference>
<dbReference type="HAMAP" id="MF_00156">
    <property type="entry name" value="PanB"/>
    <property type="match status" value="1"/>
</dbReference>
<keyword evidence="5 8" id="KW-0479">Metal-binding</keyword>
<dbReference type="GO" id="GO:0032259">
    <property type="term" value="P:methylation"/>
    <property type="evidence" value="ECO:0007669"/>
    <property type="project" value="UniProtKB-KW"/>
</dbReference>
<accession>A0A1G2HL96</accession>
<evidence type="ECO:0000256" key="2">
    <source>
        <dbReference type="ARBA" id="ARBA00011424"/>
    </source>
</evidence>
<dbReference type="SUPFAM" id="SSF51621">
    <property type="entry name" value="Phosphoenolpyruvate/pyruvate domain"/>
    <property type="match status" value="1"/>
</dbReference>
<keyword evidence="9" id="KW-0489">Methyltransferase</keyword>
<dbReference type="CDD" id="cd06557">
    <property type="entry name" value="KPHMT-like"/>
    <property type="match status" value="1"/>
</dbReference>
<dbReference type="EMBL" id="MHOJ01000013">
    <property type="protein sequence ID" value="OGZ62678.1"/>
    <property type="molecule type" value="Genomic_DNA"/>
</dbReference>
<feature type="binding site" evidence="5 7">
    <location>
        <position position="120"/>
    </location>
    <ligand>
        <name>3-methyl-2-oxobutanoate</name>
        <dbReference type="ChEBI" id="CHEBI:11851"/>
    </ligand>
</feature>
<dbReference type="STRING" id="1802164.A3H51_02685"/>
<dbReference type="PIRSF" id="PIRSF000388">
    <property type="entry name" value="Pantoate_hydroxy_MeTrfase"/>
    <property type="match status" value="1"/>
</dbReference>
<dbReference type="GO" id="GO:0015940">
    <property type="term" value="P:pantothenate biosynthetic process"/>
    <property type="evidence" value="ECO:0007669"/>
    <property type="project" value="UniProtKB-UniRule"/>
</dbReference>
<dbReference type="EC" id="2.1.2.11" evidence="5"/>
<evidence type="ECO:0000256" key="7">
    <source>
        <dbReference type="PIRSR" id="PIRSR000388-2"/>
    </source>
</evidence>